<dbReference type="PANTHER" id="PTHR19338:SF65">
    <property type="entry name" value="OS06G0163900 PROTEIN"/>
    <property type="match status" value="1"/>
</dbReference>
<keyword evidence="3" id="KW-0677">Repeat</keyword>
<dbReference type="PANTHER" id="PTHR19338">
    <property type="entry name" value="TRANSLOCASE OF INNER MITOCHONDRIAL MEMBRANE 13 HOMOLOG"/>
    <property type="match status" value="1"/>
</dbReference>
<dbReference type="InterPro" id="IPR041118">
    <property type="entry name" value="Rx_N"/>
</dbReference>
<keyword evidence="2" id="KW-0433">Leucine-rich repeat</keyword>
<comment type="similarity">
    <text evidence="1">Belongs to the disease resistance NB-LRR family.</text>
</comment>
<evidence type="ECO:0000256" key="4">
    <source>
        <dbReference type="ARBA" id="ARBA00022741"/>
    </source>
</evidence>
<keyword evidence="4" id="KW-0547">Nucleotide-binding</keyword>
<comment type="caution">
    <text evidence="8">The sequence shown here is derived from an EMBL/GenBank/DDBJ whole genome shotgun (WGS) entry which is preliminary data.</text>
</comment>
<protein>
    <recommendedName>
        <fullName evidence="7">Disease resistance N-terminal domain-containing protein</fullName>
    </recommendedName>
</protein>
<feature type="domain" description="Disease resistance N-terminal" evidence="7">
    <location>
        <begin position="3"/>
        <end position="51"/>
    </location>
</feature>
<accession>A0A8T0V797</accession>
<keyword evidence="6" id="KW-0175">Coiled coil</keyword>
<dbReference type="Proteomes" id="UP000823388">
    <property type="component" value="Chromosome 3K"/>
</dbReference>
<keyword evidence="5" id="KW-0611">Plant defense</keyword>
<keyword evidence="9" id="KW-1185">Reference proteome</keyword>
<dbReference type="Pfam" id="PF18052">
    <property type="entry name" value="Rx_N"/>
    <property type="match status" value="1"/>
</dbReference>
<evidence type="ECO:0000256" key="3">
    <source>
        <dbReference type="ARBA" id="ARBA00022737"/>
    </source>
</evidence>
<evidence type="ECO:0000259" key="7">
    <source>
        <dbReference type="Pfam" id="PF18052"/>
    </source>
</evidence>
<evidence type="ECO:0000256" key="2">
    <source>
        <dbReference type="ARBA" id="ARBA00022614"/>
    </source>
</evidence>
<dbReference type="CDD" id="cd14798">
    <property type="entry name" value="RX-CC_like"/>
    <property type="match status" value="1"/>
</dbReference>
<dbReference type="Gene3D" id="1.20.5.4130">
    <property type="match status" value="1"/>
</dbReference>
<proteinExistence type="inferred from homology"/>
<dbReference type="GO" id="GO:0006952">
    <property type="term" value="P:defense response"/>
    <property type="evidence" value="ECO:0007669"/>
    <property type="project" value="UniProtKB-KW"/>
</dbReference>
<evidence type="ECO:0000313" key="8">
    <source>
        <dbReference type="EMBL" id="KAG2630185.1"/>
    </source>
</evidence>
<evidence type="ECO:0000256" key="1">
    <source>
        <dbReference type="ARBA" id="ARBA00008894"/>
    </source>
</evidence>
<dbReference type="InterPro" id="IPR038005">
    <property type="entry name" value="RX-like_CC"/>
</dbReference>
<dbReference type="AlphaFoldDB" id="A0A8T0V797"/>
<reference evidence="8" key="1">
    <citation type="submission" date="2020-05" db="EMBL/GenBank/DDBJ databases">
        <title>WGS assembly of Panicum virgatum.</title>
        <authorList>
            <person name="Lovell J.T."/>
            <person name="Jenkins J."/>
            <person name="Shu S."/>
            <person name="Juenger T.E."/>
            <person name="Schmutz J."/>
        </authorList>
    </citation>
    <scope>NUCLEOTIDE SEQUENCE</scope>
    <source>
        <strain evidence="8">AP13</strain>
    </source>
</reference>
<organism evidence="8 9">
    <name type="scientific">Panicum virgatum</name>
    <name type="common">Blackwell switchgrass</name>
    <dbReference type="NCBI Taxonomy" id="38727"/>
    <lineage>
        <taxon>Eukaryota</taxon>
        <taxon>Viridiplantae</taxon>
        <taxon>Streptophyta</taxon>
        <taxon>Embryophyta</taxon>
        <taxon>Tracheophyta</taxon>
        <taxon>Spermatophyta</taxon>
        <taxon>Magnoliopsida</taxon>
        <taxon>Liliopsida</taxon>
        <taxon>Poales</taxon>
        <taxon>Poaceae</taxon>
        <taxon>PACMAD clade</taxon>
        <taxon>Panicoideae</taxon>
        <taxon>Panicodae</taxon>
        <taxon>Paniceae</taxon>
        <taxon>Panicinae</taxon>
        <taxon>Panicum</taxon>
        <taxon>Panicum sect. Hiantes</taxon>
    </lineage>
</organism>
<feature type="coiled-coil region" evidence="6">
    <location>
        <begin position="63"/>
        <end position="90"/>
    </location>
</feature>
<evidence type="ECO:0000256" key="5">
    <source>
        <dbReference type="ARBA" id="ARBA00022821"/>
    </source>
</evidence>
<evidence type="ECO:0000313" key="9">
    <source>
        <dbReference type="Proteomes" id="UP000823388"/>
    </source>
</evidence>
<dbReference type="EMBL" id="CM029041">
    <property type="protein sequence ID" value="KAG2630185.1"/>
    <property type="molecule type" value="Genomic_DNA"/>
</dbReference>
<gene>
    <name evidence="8" type="ORF">PVAP13_3KG495801</name>
</gene>
<name>A0A8T0V797_PANVG</name>
<dbReference type="GO" id="GO:0000166">
    <property type="term" value="F:nucleotide binding"/>
    <property type="evidence" value="ECO:0007669"/>
    <property type="project" value="UniProtKB-KW"/>
</dbReference>
<evidence type="ECO:0000256" key="6">
    <source>
        <dbReference type="SAM" id="Coils"/>
    </source>
</evidence>
<sequence>MKLADKEERLDEQVKDWRNKVRELSYDIEDCIDLFIHKMSKGDHATTNLVKKTSREIKKIWSRHKIANLIEELESRVQEESDRRMRYKFDEVASNFS</sequence>